<evidence type="ECO:0000256" key="6">
    <source>
        <dbReference type="RuleBase" id="RU369086"/>
    </source>
</evidence>
<feature type="domain" description="S1 motif" evidence="7">
    <location>
        <begin position="81"/>
        <end position="162"/>
    </location>
</feature>
<dbReference type="GO" id="GO:0005665">
    <property type="term" value="C:RNA polymerase II, core complex"/>
    <property type="evidence" value="ECO:0007669"/>
    <property type="project" value="UniProtKB-ARBA"/>
</dbReference>
<evidence type="ECO:0000256" key="1">
    <source>
        <dbReference type="ARBA" id="ARBA00004123"/>
    </source>
</evidence>
<dbReference type="InterPro" id="IPR012340">
    <property type="entry name" value="NA-bd_OB-fold"/>
</dbReference>
<dbReference type="Pfam" id="PF03876">
    <property type="entry name" value="SHS2_Rpb7-N"/>
    <property type="match status" value="1"/>
</dbReference>
<keyword evidence="5 6" id="KW-0539">Nucleus</keyword>
<dbReference type="Pfam" id="PF00575">
    <property type="entry name" value="S1"/>
    <property type="match status" value="1"/>
</dbReference>
<evidence type="ECO:0000256" key="2">
    <source>
        <dbReference type="ARBA" id="ARBA00009307"/>
    </source>
</evidence>
<evidence type="ECO:0000256" key="3">
    <source>
        <dbReference type="ARBA" id="ARBA00022478"/>
    </source>
</evidence>
<dbReference type="SUPFAM" id="SSF50249">
    <property type="entry name" value="Nucleic acid-binding proteins"/>
    <property type="match status" value="1"/>
</dbReference>
<proteinExistence type="inferred from homology"/>
<dbReference type="FunFam" id="3.30.1490.120:FF:000001">
    <property type="entry name" value="DNA-directed RNA polymerase II subunit RPB7"/>
    <property type="match status" value="1"/>
</dbReference>
<evidence type="ECO:0000313" key="8">
    <source>
        <dbReference type="EMBL" id="KAF1968992.1"/>
    </source>
</evidence>
<dbReference type="GO" id="GO:0031369">
    <property type="term" value="F:translation initiation factor binding"/>
    <property type="evidence" value="ECO:0007669"/>
    <property type="project" value="TreeGrafter"/>
</dbReference>
<dbReference type="PANTHER" id="PTHR12709:SF4">
    <property type="entry name" value="DNA-DIRECTED RNA POLYMERASE II SUBUNIT RPB7"/>
    <property type="match status" value="1"/>
</dbReference>
<dbReference type="GO" id="GO:0003697">
    <property type="term" value="F:single-stranded DNA binding"/>
    <property type="evidence" value="ECO:0007669"/>
    <property type="project" value="TreeGrafter"/>
</dbReference>
<sequence>MFFIKELEKTITLHPSYFGPTIRMHIHRELLQKEEGSNTGTFTVVCILDSFDISDGQVVPGSGAAEYTVHYKAIVWRPFKGEVVDGIVTSVVRSGFFVSCGSLECFVSRAMIPSEIKYDANATPPHWTDNNDQIIEKGTNIRVKIKGIRSEVDKQFAVATVKEDYLGPLQS</sequence>
<dbReference type="GO" id="GO:0000932">
    <property type="term" value="C:P-body"/>
    <property type="evidence" value="ECO:0007669"/>
    <property type="project" value="TreeGrafter"/>
</dbReference>
<organism evidence="8 9">
    <name type="scientific">Bimuria novae-zelandiae CBS 107.79</name>
    <dbReference type="NCBI Taxonomy" id="1447943"/>
    <lineage>
        <taxon>Eukaryota</taxon>
        <taxon>Fungi</taxon>
        <taxon>Dikarya</taxon>
        <taxon>Ascomycota</taxon>
        <taxon>Pezizomycotina</taxon>
        <taxon>Dothideomycetes</taxon>
        <taxon>Pleosporomycetidae</taxon>
        <taxon>Pleosporales</taxon>
        <taxon>Massarineae</taxon>
        <taxon>Didymosphaeriaceae</taxon>
        <taxon>Bimuria</taxon>
    </lineage>
</organism>
<dbReference type="Gene3D" id="2.40.50.140">
    <property type="entry name" value="Nucleic acid-binding proteins"/>
    <property type="match status" value="1"/>
</dbReference>
<dbReference type="GO" id="GO:0060213">
    <property type="term" value="P:positive regulation of nuclear-transcribed mRNA poly(A) tail shortening"/>
    <property type="evidence" value="ECO:0007669"/>
    <property type="project" value="TreeGrafter"/>
</dbReference>
<protein>
    <recommendedName>
        <fullName evidence="6">DNA-directed RNA polymerase subunit</fullName>
    </recommendedName>
</protein>
<dbReference type="InterPro" id="IPR005576">
    <property type="entry name" value="Rpb7-like_N"/>
</dbReference>
<accession>A0A6A5UYU4</accession>
<dbReference type="OrthoDB" id="1162399at2759"/>
<gene>
    <name evidence="8" type="ORF">BU23DRAFT_558024</name>
</gene>
<reference evidence="8" key="1">
    <citation type="journal article" date="2020" name="Stud. Mycol.">
        <title>101 Dothideomycetes genomes: a test case for predicting lifestyles and emergence of pathogens.</title>
        <authorList>
            <person name="Haridas S."/>
            <person name="Albert R."/>
            <person name="Binder M."/>
            <person name="Bloem J."/>
            <person name="Labutti K."/>
            <person name="Salamov A."/>
            <person name="Andreopoulos B."/>
            <person name="Baker S."/>
            <person name="Barry K."/>
            <person name="Bills G."/>
            <person name="Bluhm B."/>
            <person name="Cannon C."/>
            <person name="Castanera R."/>
            <person name="Culley D."/>
            <person name="Daum C."/>
            <person name="Ezra D."/>
            <person name="Gonzalez J."/>
            <person name="Henrissat B."/>
            <person name="Kuo A."/>
            <person name="Liang C."/>
            <person name="Lipzen A."/>
            <person name="Lutzoni F."/>
            <person name="Magnuson J."/>
            <person name="Mondo S."/>
            <person name="Nolan M."/>
            <person name="Ohm R."/>
            <person name="Pangilinan J."/>
            <person name="Park H.-J."/>
            <person name="Ramirez L."/>
            <person name="Alfaro M."/>
            <person name="Sun H."/>
            <person name="Tritt A."/>
            <person name="Yoshinaga Y."/>
            <person name="Zwiers L.-H."/>
            <person name="Turgeon B."/>
            <person name="Goodwin S."/>
            <person name="Spatafora J."/>
            <person name="Crous P."/>
            <person name="Grigoriev I."/>
        </authorList>
    </citation>
    <scope>NUCLEOTIDE SEQUENCE</scope>
    <source>
        <strain evidence="8">CBS 107.79</strain>
    </source>
</reference>
<dbReference type="InterPro" id="IPR036898">
    <property type="entry name" value="RNA_pol_Rpb7-like_N_sf"/>
</dbReference>
<dbReference type="Gene3D" id="3.30.1490.120">
    <property type="entry name" value="RNA polymerase Rpb7-like, N-terminal domain"/>
    <property type="match status" value="1"/>
</dbReference>
<evidence type="ECO:0000313" key="9">
    <source>
        <dbReference type="Proteomes" id="UP000800036"/>
    </source>
</evidence>
<keyword evidence="4 6" id="KW-0804">Transcription</keyword>
<dbReference type="Proteomes" id="UP000800036">
    <property type="component" value="Unassembled WGS sequence"/>
</dbReference>
<dbReference type="CDD" id="cd04462">
    <property type="entry name" value="S1_RNAPII_Rpb7"/>
    <property type="match status" value="1"/>
</dbReference>
<evidence type="ECO:0000259" key="7">
    <source>
        <dbReference type="PROSITE" id="PS50126"/>
    </source>
</evidence>
<keyword evidence="3 6" id="KW-0240">DNA-directed RNA polymerase</keyword>
<evidence type="ECO:0000256" key="5">
    <source>
        <dbReference type="ARBA" id="ARBA00023242"/>
    </source>
</evidence>
<comment type="function">
    <text evidence="6">DNA-dependent RNA polymerase which catalyzes the transcription of DNA into RNA using the four ribonucleoside triphosphates as substrates.</text>
</comment>
<dbReference type="InterPro" id="IPR045113">
    <property type="entry name" value="Rpb7-like"/>
</dbReference>
<dbReference type="GO" id="GO:0003727">
    <property type="term" value="F:single-stranded RNA binding"/>
    <property type="evidence" value="ECO:0007669"/>
    <property type="project" value="TreeGrafter"/>
</dbReference>
<dbReference type="GO" id="GO:0006367">
    <property type="term" value="P:transcription initiation at RNA polymerase II promoter"/>
    <property type="evidence" value="ECO:0007669"/>
    <property type="project" value="TreeGrafter"/>
</dbReference>
<dbReference type="CDD" id="cd04329">
    <property type="entry name" value="RNAP_II_Rpb7_N"/>
    <property type="match status" value="1"/>
</dbReference>
<dbReference type="GO" id="GO:0045948">
    <property type="term" value="P:positive regulation of translational initiation"/>
    <property type="evidence" value="ECO:0007669"/>
    <property type="project" value="TreeGrafter"/>
</dbReference>
<name>A0A6A5UYU4_9PLEO</name>
<dbReference type="FunFam" id="2.40.50.140:FF:000043">
    <property type="entry name" value="DNA-directed RNA polymerase II subunit RPB7"/>
    <property type="match status" value="1"/>
</dbReference>
<comment type="similarity">
    <text evidence="2">Belongs to the eukaryotic RPB7/RPC8 RNA polymerase subunit family.</text>
</comment>
<dbReference type="InterPro" id="IPR003029">
    <property type="entry name" value="S1_domain"/>
</dbReference>
<comment type="subcellular location">
    <subcellularLocation>
        <location evidence="1 6">Nucleus</location>
    </subcellularLocation>
</comment>
<dbReference type="PROSITE" id="PS50126">
    <property type="entry name" value="S1"/>
    <property type="match status" value="1"/>
</dbReference>
<evidence type="ECO:0000256" key="4">
    <source>
        <dbReference type="ARBA" id="ARBA00023163"/>
    </source>
</evidence>
<dbReference type="SUPFAM" id="SSF88798">
    <property type="entry name" value="N-terminal, heterodimerisation domain of RBP7 (RpoE)"/>
    <property type="match status" value="1"/>
</dbReference>
<dbReference type="PANTHER" id="PTHR12709">
    <property type="entry name" value="DNA-DIRECTED RNA POLYMERASE II, III"/>
    <property type="match status" value="1"/>
</dbReference>
<dbReference type="EMBL" id="ML976714">
    <property type="protein sequence ID" value="KAF1968992.1"/>
    <property type="molecule type" value="Genomic_DNA"/>
</dbReference>
<keyword evidence="9" id="KW-1185">Reference proteome</keyword>
<dbReference type="AlphaFoldDB" id="A0A6A5UYU4"/>